<keyword evidence="2" id="KW-1185">Reference proteome</keyword>
<sequence>MPDVLSETSLKRCSEANLPILLQGFQHLLPPGFNAHLTAESTMSEDEVLRLFLSCQPIVSEAGSDNGFDFNSQAGSSSGSVCSDSIPSFTDGDSVLERAWFQQPCFF</sequence>
<dbReference type="EMBL" id="AMYB01000006">
    <property type="protein sequence ID" value="OAD00765.1"/>
    <property type="molecule type" value="Genomic_DNA"/>
</dbReference>
<proteinExistence type="predicted"/>
<dbReference type="AlphaFoldDB" id="A0A168J5A1"/>
<gene>
    <name evidence="1" type="ORF">MUCCIDRAFT_156637</name>
</gene>
<evidence type="ECO:0000313" key="1">
    <source>
        <dbReference type="EMBL" id="OAD00765.1"/>
    </source>
</evidence>
<reference evidence="1 2" key="1">
    <citation type="submission" date="2015-06" db="EMBL/GenBank/DDBJ databases">
        <title>Expansion of signal transduction pathways in fungi by whole-genome duplication.</title>
        <authorList>
            <consortium name="DOE Joint Genome Institute"/>
            <person name="Corrochano L.M."/>
            <person name="Kuo A."/>
            <person name="Marcet-Houben M."/>
            <person name="Polaino S."/>
            <person name="Salamov A."/>
            <person name="Villalobos J.M."/>
            <person name="Alvarez M.I."/>
            <person name="Avalos J."/>
            <person name="Benito E.P."/>
            <person name="Benoit I."/>
            <person name="Burger G."/>
            <person name="Camino L.P."/>
            <person name="Canovas D."/>
            <person name="Cerda-Olmedo E."/>
            <person name="Cheng J.-F."/>
            <person name="Dominguez A."/>
            <person name="Elias M."/>
            <person name="Eslava A.P."/>
            <person name="Glaser F."/>
            <person name="Grimwood J."/>
            <person name="Gutierrez G."/>
            <person name="Heitman J."/>
            <person name="Henrissat B."/>
            <person name="Iturriaga E.A."/>
            <person name="Lang B.F."/>
            <person name="Lavin J.L."/>
            <person name="Lee S."/>
            <person name="Li W."/>
            <person name="Lindquist E."/>
            <person name="Lopez-Garcia S."/>
            <person name="Luque E.M."/>
            <person name="Marcos A.T."/>
            <person name="Martin J."/>
            <person name="Mccluskey K."/>
            <person name="Medina H.R."/>
            <person name="Miralles-Duran A."/>
            <person name="Miyazaki A."/>
            <person name="Munoz-Torres E."/>
            <person name="Oguiza J.A."/>
            <person name="Ohm R."/>
            <person name="Olmedo M."/>
            <person name="Orejas M."/>
            <person name="Ortiz-Castellanos L."/>
            <person name="Pisabarro A.G."/>
            <person name="Rodriguez-Romero J."/>
            <person name="Ruiz-Herrera J."/>
            <person name="Ruiz-Vazquez R."/>
            <person name="Sanz C."/>
            <person name="Schackwitz W."/>
            <person name="Schmutz J."/>
            <person name="Shahriari M."/>
            <person name="Shelest E."/>
            <person name="Silva-Franco F."/>
            <person name="Soanes D."/>
            <person name="Syed K."/>
            <person name="Tagua V.G."/>
            <person name="Talbot N.J."/>
            <person name="Thon M."/>
            <person name="De Vries R.P."/>
            <person name="Wiebenga A."/>
            <person name="Yadav J.S."/>
            <person name="Braun E.L."/>
            <person name="Baker S."/>
            <person name="Garre V."/>
            <person name="Horwitz B."/>
            <person name="Torres-Martinez S."/>
            <person name="Idnurm A."/>
            <person name="Herrera-Estrella A."/>
            <person name="Gabaldon T."/>
            <person name="Grigoriev I.V."/>
        </authorList>
    </citation>
    <scope>NUCLEOTIDE SEQUENCE [LARGE SCALE GENOMIC DNA]</scope>
    <source>
        <strain evidence="1 2">CBS 277.49</strain>
    </source>
</reference>
<name>A0A168J5A1_MUCCL</name>
<evidence type="ECO:0000313" key="2">
    <source>
        <dbReference type="Proteomes" id="UP000077051"/>
    </source>
</evidence>
<dbReference type="VEuPathDB" id="FungiDB:MUCCIDRAFT_156637"/>
<organism evidence="1 2">
    <name type="scientific">Mucor lusitanicus CBS 277.49</name>
    <dbReference type="NCBI Taxonomy" id="747725"/>
    <lineage>
        <taxon>Eukaryota</taxon>
        <taxon>Fungi</taxon>
        <taxon>Fungi incertae sedis</taxon>
        <taxon>Mucoromycota</taxon>
        <taxon>Mucoromycotina</taxon>
        <taxon>Mucoromycetes</taxon>
        <taxon>Mucorales</taxon>
        <taxon>Mucorineae</taxon>
        <taxon>Mucoraceae</taxon>
        <taxon>Mucor</taxon>
    </lineage>
</organism>
<dbReference type="Proteomes" id="UP000077051">
    <property type="component" value="Unassembled WGS sequence"/>
</dbReference>
<accession>A0A168J5A1</accession>
<protein>
    <submittedName>
        <fullName evidence="1">Uncharacterized protein</fullName>
    </submittedName>
</protein>
<comment type="caution">
    <text evidence="1">The sequence shown here is derived from an EMBL/GenBank/DDBJ whole genome shotgun (WGS) entry which is preliminary data.</text>
</comment>